<evidence type="ECO:0000313" key="2">
    <source>
        <dbReference type="Proteomes" id="UP000326557"/>
    </source>
</evidence>
<dbReference type="EMBL" id="CABVHP010000007">
    <property type="protein sequence ID" value="VVO05768.1"/>
    <property type="molecule type" value="Genomic_DNA"/>
</dbReference>
<dbReference type="RefSeq" id="WP_150638795.1">
    <property type="nucleotide sequence ID" value="NZ_CABVHP010000007.1"/>
</dbReference>
<gene>
    <name evidence="1" type="primary">vgrG1_4</name>
    <name evidence="1" type="ORF">PS704_03035</name>
</gene>
<dbReference type="GO" id="GO:0016874">
    <property type="term" value="F:ligase activity"/>
    <property type="evidence" value="ECO:0007669"/>
    <property type="project" value="UniProtKB-KW"/>
</dbReference>
<sequence>MHNDKESPFTLTLLDADLSWQVVQFSGHEALNQPYRFDVEVIGLSPTMSPDHLLQQPVFLGLAQGLGIHGIVHSASHEHRGPHWIGYRLVVVPWLQNLDRQRCRRVFHQLNVPAILRQLLAENSVPEDSYRFELPNGRYPVRPFCIQFEESDLTFLQRLCEEEGIHFHFEHQCDGHVLVLADDSLSFPQEPLLMPFHGDTPEHANEPVINELFQRHTSPPLATRPAPPPLDRERLSRRILERLRCRHRQIQGQSDQSELRSGRIVQVSEHPLPNFNDQWLLTELRHQGQQPSILTRTTTITARRYSNQFTAIPWSTVFRPALIHARPGIPGFQTARVLGPVGQPAVLDDQGQIQVRLWPFPESDDDQSPGIWLPLALATADGRIDPSRLPIAGTEVLISFLDSDPDRPVLCATASHPSAPRTTRQPPGDDRLLLDWLINRQA</sequence>
<dbReference type="Pfam" id="PF05954">
    <property type="entry name" value="Phage_GPD"/>
    <property type="match status" value="2"/>
</dbReference>
<protein>
    <submittedName>
        <fullName evidence="1">Actin cross-linking toxin VgrG1</fullName>
        <ecNumber evidence="1">6.3.2.-</ecNumber>
    </submittedName>
</protein>
<dbReference type="SUPFAM" id="SSF69279">
    <property type="entry name" value="Phage tail proteins"/>
    <property type="match status" value="2"/>
</dbReference>
<name>A0A5E7GDZ4_PSEFL</name>
<dbReference type="AlphaFoldDB" id="A0A5E7GDZ4"/>
<dbReference type="Gene3D" id="2.40.50.230">
    <property type="entry name" value="Gp5 N-terminal domain"/>
    <property type="match status" value="1"/>
</dbReference>
<organism evidence="1 2">
    <name type="scientific">Pseudomonas fluorescens</name>
    <dbReference type="NCBI Taxonomy" id="294"/>
    <lineage>
        <taxon>Bacteria</taxon>
        <taxon>Pseudomonadati</taxon>
        <taxon>Pseudomonadota</taxon>
        <taxon>Gammaproteobacteria</taxon>
        <taxon>Pseudomonadales</taxon>
        <taxon>Pseudomonadaceae</taxon>
        <taxon>Pseudomonas</taxon>
    </lineage>
</organism>
<dbReference type="Gene3D" id="2.30.110.50">
    <property type="match status" value="2"/>
</dbReference>
<dbReference type="Proteomes" id="UP000326557">
    <property type="component" value="Unassembled WGS sequence"/>
</dbReference>
<dbReference type="OrthoDB" id="9762420at2"/>
<dbReference type="InterPro" id="IPR037026">
    <property type="entry name" value="Vgr_OB-fold_dom_sf"/>
</dbReference>
<accession>A0A5E7GDZ4</accession>
<evidence type="ECO:0000313" key="1">
    <source>
        <dbReference type="EMBL" id="VVO05768.1"/>
    </source>
</evidence>
<proteinExistence type="predicted"/>
<keyword evidence="1" id="KW-0436">Ligase</keyword>
<dbReference type="SUPFAM" id="SSF69255">
    <property type="entry name" value="gp5 N-terminal domain-like"/>
    <property type="match status" value="1"/>
</dbReference>
<dbReference type="EC" id="6.3.2.-" evidence="1"/>
<dbReference type="Gene3D" id="3.55.50.10">
    <property type="entry name" value="Baseplate protein-like domains"/>
    <property type="match status" value="1"/>
</dbReference>
<reference evidence="1 2" key="1">
    <citation type="submission" date="2019-09" db="EMBL/GenBank/DDBJ databases">
        <authorList>
            <person name="Chandra G."/>
            <person name="Truman W A."/>
        </authorList>
    </citation>
    <scope>NUCLEOTIDE SEQUENCE [LARGE SCALE GENOMIC DNA]</scope>
    <source>
        <strain evidence="1">PS704</strain>
    </source>
</reference>